<proteinExistence type="predicted"/>
<dbReference type="GO" id="GO:0016747">
    <property type="term" value="F:acyltransferase activity, transferring groups other than amino-acyl groups"/>
    <property type="evidence" value="ECO:0007669"/>
    <property type="project" value="InterPro"/>
</dbReference>
<protein>
    <submittedName>
        <fullName evidence="2">Acetyltransferase (GNAT) domain-containing protein</fullName>
    </submittedName>
</protein>
<name>A0A1G9B8Y1_9BACL</name>
<gene>
    <name evidence="2" type="ORF">SAMN05216216_102163</name>
</gene>
<dbReference type="RefSeq" id="WP_176754029.1">
    <property type="nucleotide sequence ID" value="NZ_FNFY01000002.1"/>
</dbReference>
<dbReference type="SUPFAM" id="SSF55729">
    <property type="entry name" value="Acyl-CoA N-acyltransferases (Nat)"/>
    <property type="match status" value="1"/>
</dbReference>
<sequence length="143" mass="16888">MIAIVHLSTDKYISKASLIEFFEPKQIKKYEDRYDELHYAIKNSDYVVTAWEDGRLIGILRSSGDNTFTQYINNFLIHDDYVSRGIASKMLNLYLQETEDVDDVYIISGRKVTKSFTINWYLHKGFEQITSLDNFHVFRRSKQ</sequence>
<keyword evidence="2" id="KW-0808">Transferase</keyword>
<dbReference type="STRING" id="576118.SAMN05216216_102163"/>
<dbReference type="InterPro" id="IPR016181">
    <property type="entry name" value="Acyl_CoA_acyltransferase"/>
</dbReference>
<organism evidence="2 3">
    <name type="scientific">Lacicoccus qingdaonensis</name>
    <dbReference type="NCBI Taxonomy" id="576118"/>
    <lineage>
        <taxon>Bacteria</taxon>
        <taxon>Bacillati</taxon>
        <taxon>Bacillota</taxon>
        <taxon>Bacilli</taxon>
        <taxon>Bacillales</taxon>
        <taxon>Salinicoccaceae</taxon>
        <taxon>Lacicoccus</taxon>
    </lineage>
</organism>
<accession>A0A1G9B8Y1</accession>
<dbReference type="InterPro" id="IPR000182">
    <property type="entry name" value="GNAT_dom"/>
</dbReference>
<evidence type="ECO:0000313" key="2">
    <source>
        <dbReference type="EMBL" id="SDK35938.1"/>
    </source>
</evidence>
<keyword evidence="3" id="KW-1185">Reference proteome</keyword>
<feature type="domain" description="N-acetyltransferase" evidence="1">
    <location>
        <begin position="2"/>
        <end position="143"/>
    </location>
</feature>
<dbReference type="Proteomes" id="UP000199008">
    <property type="component" value="Unassembled WGS sequence"/>
</dbReference>
<dbReference type="PROSITE" id="PS51186">
    <property type="entry name" value="GNAT"/>
    <property type="match status" value="1"/>
</dbReference>
<dbReference type="Pfam" id="PF00583">
    <property type="entry name" value="Acetyltransf_1"/>
    <property type="match status" value="1"/>
</dbReference>
<reference evidence="3" key="1">
    <citation type="submission" date="2016-10" db="EMBL/GenBank/DDBJ databases">
        <authorList>
            <person name="Varghese N."/>
            <person name="Submissions S."/>
        </authorList>
    </citation>
    <scope>NUCLEOTIDE SEQUENCE [LARGE SCALE GENOMIC DNA]</scope>
    <source>
        <strain evidence="3">CGMCC 1.8895</strain>
    </source>
</reference>
<evidence type="ECO:0000259" key="1">
    <source>
        <dbReference type="PROSITE" id="PS51186"/>
    </source>
</evidence>
<evidence type="ECO:0000313" key="3">
    <source>
        <dbReference type="Proteomes" id="UP000199008"/>
    </source>
</evidence>
<dbReference type="Gene3D" id="3.40.630.30">
    <property type="match status" value="1"/>
</dbReference>
<dbReference type="AlphaFoldDB" id="A0A1G9B8Y1"/>
<dbReference type="EMBL" id="FNFY01000002">
    <property type="protein sequence ID" value="SDK35938.1"/>
    <property type="molecule type" value="Genomic_DNA"/>
</dbReference>